<dbReference type="InterPro" id="IPR011234">
    <property type="entry name" value="Fumarylacetoacetase-like_C"/>
</dbReference>
<organism evidence="4 5">
    <name type="scientific">Aquibacillus koreensis</name>
    <dbReference type="NCBI Taxonomy" id="279446"/>
    <lineage>
        <taxon>Bacteria</taxon>
        <taxon>Bacillati</taxon>
        <taxon>Bacillota</taxon>
        <taxon>Bacilli</taxon>
        <taxon>Bacillales</taxon>
        <taxon>Bacillaceae</taxon>
        <taxon>Aquibacillus</taxon>
    </lineage>
</organism>
<keyword evidence="4" id="KW-0378">Hydrolase</keyword>
<dbReference type="Pfam" id="PF01557">
    <property type="entry name" value="FAA_hydrolase"/>
    <property type="match status" value="1"/>
</dbReference>
<dbReference type="Gene3D" id="3.90.850.10">
    <property type="entry name" value="Fumarylacetoacetase-like, C-terminal domain"/>
    <property type="match status" value="1"/>
</dbReference>
<dbReference type="PANTHER" id="PTHR42796:SF4">
    <property type="entry name" value="FUMARYLACETOACETATE HYDROLASE DOMAIN-CONTAINING PROTEIN 2A"/>
    <property type="match status" value="1"/>
</dbReference>
<dbReference type="EMBL" id="JAMQJZ010000007">
    <property type="protein sequence ID" value="MDC3420925.1"/>
    <property type="molecule type" value="Genomic_DNA"/>
</dbReference>
<dbReference type="PANTHER" id="PTHR42796">
    <property type="entry name" value="FUMARYLACETOACETATE HYDROLASE DOMAIN-CONTAINING PROTEIN 2A-RELATED"/>
    <property type="match status" value="1"/>
</dbReference>
<comment type="similarity">
    <text evidence="1">Belongs to the FAH family.</text>
</comment>
<dbReference type="SUPFAM" id="SSF56529">
    <property type="entry name" value="FAH"/>
    <property type="match status" value="1"/>
</dbReference>
<dbReference type="InterPro" id="IPR051121">
    <property type="entry name" value="FAH"/>
</dbReference>
<dbReference type="AlphaFoldDB" id="A0A9X4AJZ3"/>
<evidence type="ECO:0000313" key="4">
    <source>
        <dbReference type="EMBL" id="MDC3420925.1"/>
    </source>
</evidence>
<dbReference type="GO" id="GO:0019752">
    <property type="term" value="P:carboxylic acid metabolic process"/>
    <property type="evidence" value="ECO:0007669"/>
    <property type="project" value="UniProtKB-ARBA"/>
</dbReference>
<evidence type="ECO:0000259" key="3">
    <source>
        <dbReference type="Pfam" id="PF01557"/>
    </source>
</evidence>
<keyword evidence="2" id="KW-0479">Metal-binding</keyword>
<dbReference type="InterPro" id="IPR036663">
    <property type="entry name" value="Fumarylacetoacetase_C_sf"/>
</dbReference>
<evidence type="ECO:0000313" key="5">
    <source>
        <dbReference type="Proteomes" id="UP001145072"/>
    </source>
</evidence>
<dbReference type="RefSeq" id="WP_259872249.1">
    <property type="nucleotide sequence ID" value="NZ_JAMQJZ010000007.1"/>
</dbReference>
<keyword evidence="5" id="KW-1185">Reference proteome</keyword>
<proteinExistence type="inferred from homology"/>
<accession>A0A9X4AJZ3</accession>
<dbReference type="GO" id="GO:0046872">
    <property type="term" value="F:metal ion binding"/>
    <property type="evidence" value="ECO:0007669"/>
    <property type="project" value="UniProtKB-KW"/>
</dbReference>
<sequence length="308" mass="34026">MKLVSYKTKKSFGSYRMGIMYPHGVVDLQEAYRDLLVKKGEREKALAVDILLPSHPDAFYKLGKFGIEKAVDVSDFLVEPELSKYFIAEQNVSLGTPVPNPSKIICIGTNYKDHVAEMKSTIPDYPVLFSKFANALIGPEDKIKKSKQTTKLDYEIELAVVIGKEACEVPEQDALEYVAGYTIGNDISARDLQKRTPQWLQGKSLDGSTPIGPWIVTTDELPDPSNLELKTKINGEVRQSSNTKHLIFNVPTIISFISNLMTLQPGDVILTGTPDGVGFGMNPPQFLQSGDVITMEIEGIGELENTVE</sequence>
<dbReference type="Proteomes" id="UP001145072">
    <property type="component" value="Unassembled WGS sequence"/>
</dbReference>
<dbReference type="GO" id="GO:0016787">
    <property type="term" value="F:hydrolase activity"/>
    <property type="evidence" value="ECO:0007669"/>
    <property type="project" value="UniProtKB-KW"/>
</dbReference>
<dbReference type="FunFam" id="3.90.850.10:FF:000002">
    <property type="entry name" value="2-hydroxyhepta-2,4-diene-1,7-dioate isomerase"/>
    <property type="match status" value="1"/>
</dbReference>
<evidence type="ECO:0000256" key="2">
    <source>
        <dbReference type="ARBA" id="ARBA00022723"/>
    </source>
</evidence>
<evidence type="ECO:0000256" key="1">
    <source>
        <dbReference type="ARBA" id="ARBA00010211"/>
    </source>
</evidence>
<dbReference type="GO" id="GO:0016853">
    <property type="term" value="F:isomerase activity"/>
    <property type="evidence" value="ECO:0007669"/>
    <property type="project" value="UniProtKB-ARBA"/>
</dbReference>
<feature type="domain" description="Fumarylacetoacetase-like C-terminal" evidence="3">
    <location>
        <begin position="103"/>
        <end position="307"/>
    </location>
</feature>
<reference evidence="4" key="1">
    <citation type="submission" date="2022-06" db="EMBL/GenBank/DDBJ databases">
        <title>Aquibacillus sp. a new bacterium isolated from soil saline samples.</title>
        <authorList>
            <person name="Galisteo C."/>
            <person name="De La Haba R."/>
            <person name="Sanchez-Porro C."/>
            <person name="Ventosa A."/>
        </authorList>
    </citation>
    <scope>NUCLEOTIDE SEQUENCE</scope>
    <source>
        <strain evidence="4">JCM 12387</strain>
    </source>
</reference>
<comment type="caution">
    <text evidence="4">The sequence shown here is derived from an EMBL/GenBank/DDBJ whole genome shotgun (WGS) entry which is preliminary data.</text>
</comment>
<protein>
    <submittedName>
        <fullName evidence="4">Fumarylacetoacetate hydrolase family protein</fullName>
    </submittedName>
</protein>
<gene>
    <name evidence="4" type="ORF">NC661_11150</name>
</gene>
<name>A0A9X4AJZ3_9BACI</name>